<keyword evidence="7" id="KW-1185">Reference proteome</keyword>
<dbReference type="PANTHER" id="PTHR30346">
    <property type="entry name" value="TRANSCRIPTIONAL DUAL REGULATOR HCAR-RELATED"/>
    <property type="match status" value="1"/>
</dbReference>
<dbReference type="GO" id="GO:0032993">
    <property type="term" value="C:protein-DNA complex"/>
    <property type="evidence" value="ECO:0007669"/>
    <property type="project" value="TreeGrafter"/>
</dbReference>
<organism evidence="6 7">
    <name type="scientific">Saccharopolyspora montiporae</name>
    <dbReference type="NCBI Taxonomy" id="2781240"/>
    <lineage>
        <taxon>Bacteria</taxon>
        <taxon>Bacillati</taxon>
        <taxon>Actinomycetota</taxon>
        <taxon>Actinomycetes</taxon>
        <taxon>Pseudonocardiales</taxon>
        <taxon>Pseudonocardiaceae</taxon>
        <taxon>Saccharopolyspora</taxon>
    </lineage>
</organism>
<evidence type="ECO:0000256" key="3">
    <source>
        <dbReference type="ARBA" id="ARBA00023125"/>
    </source>
</evidence>
<evidence type="ECO:0000313" key="6">
    <source>
        <dbReference type="EMBL" id="MBE9375192.1"/>
    </source>
</evidence>
<dbReference type="AlphaFoldDB" id="A0A929BCW0"/>
<sequence>MELRHLRYFAAVAETRHFGRAAKRLNMAQPPLSQAIRQLEADVQAELLARTTRHVALTPAGQVFYEDATRILKAVDDAARRVKLLADGRNGVLRLGLTGLASYRSLPRLAGIVQRELPGIALEIHTDMLTSAQETALAQEGLDAGLLRPPVRDPGIEHRVVAREPLVLVVNDGHPLAECAEVDLARLRTEPFVMYAAELRSVVNDAIVRSCAAAGFHPHCAHEVGEASTQVALVAAGLGVALAPCSVRALPLEGVRFVGVRGAESVDLALAWRADSTSAVLHNLLATLQDNDVFVDDIEDIGEDHAS</sequence>
<dbReference type="GO" id="GO:0003700">
    <property type="term" value="F:DNA-binding transcription factor activity"/>
    <property type="evidence" value="ECO:0007669"/>
    <property type="project" value="InterPro"/>
</dbReference>
<dbReference type="FunFam" id="1.10.10.10:FF:000001">
    <property type="entry name" value="LysR family transcriptional regulator"/>
    <property type="match status" value="1"/>
</dbReference>
<dbReference type="Gene3D" id="1.10.10.10">
    <property type="entry name" value="Winged helix-like DNA-binding domain superfamily/Winged helix DNA-binding domain"/>
    <property type="match status" value="1"/>
</dbReference>
<evidence type="ECO:0000313" key="7">
    <source>
        <dbReference type="Proteomes" id="UP000598360"/>
    </source>
</evidence>
<dbReference type="InterPro" id="IPR036390">
    <property type="entry name" value="WH_DNA-bd_sf"/>
</dbReference>
<evidence type="ECO:0000256" key="4">
    <source>
        <dbReference type="ARBA" id="ARBA00023163"/>
    </source>
</evidence>
<dbReference type="PRINTS" id="PR00039">
    <property type="entry name" value="HTHLYSR"/>
</dbReference>
<dbReference type="PROSITE" id="PS50931">
    <property type="entry name" value="HTH_LYSR"/>
    <property type="match status" value="1"/>
</dbReference>
<keyword evidence="3" id="KW-0238">DNA-binding</keyword>
<keyword evidence="2" id="KW-0805">Transcription regulation</keyword>
<dbReference type="RefSeq" id="WP_193928643.1">
    <property type="nucleotide sequence ID" value="NZ_JADEYC010000019.1"/>
</dbReference>
<comment type="similarity">
    <text evidence="1">Belongs to the LysR transcriptional regulatory family.</text>
</comment>
<dbReference type="InterPro" id="IPR000847">
    <property type="entry name" value="LysR_HTH_N"/>
</dbReference>
<dbReference type="InterPro" id="IPR005119">
    <property type="entry name" value="LysR_subst-bd"/>
</dbReference>
<evidence type="ECO:0000256" key="2">
    <source>
        <dbReference type="ARBA" id="ARBA00023015"/>
    </source>
</evidence>
<keyword evidence="4" id="KW-0804">Transcription</keyword>
<evidence type="ECO:0000256" key="1">
    <source>
        <dbReference type="ARBA" id="ARBA00009437"/>
    </source>
</evidence>
<reference evidence="6" key="1">
    <citation type="submission" date="2020-10" db="EMBL/GenBank/DDBJ databases">
        <title>Diversity and distribution of actinomycetes associated with coral in the coast of Hainan.</title>
        <authorList>
            <person name="Li F."/>
        </authorList>
    </citation>
    <scope>NUCLEOTIDE SEQUENCE</scope>
    <source>
        <strain evidence="6">HNM0983</strain>
    </source>
</reference>
<accession>A0A929BCW0</accession>
<feature type="domain" description="HTH lysR-type" evidence="5">
    <location>
        <begin position="1"/>
        <end position="58"/>
    </location>
</feature>
<dbReference type="PANTHER" id="PTHR30346:SF28">
    <property type="entry name" value="HTH-TYPE TRANSCRIPTIONAL REGULATOR CYNR"/>
    <property type="match status" value="1"/>
</dbReference>
<protein>
    <submittedName>
        <fullName evidence="6">LysR family transcriptional regulator</fullName>
    </submittedName>
</protein>
<dbReference type="CDD" id="cd08414">
    <property type="entry name" value="PBP2_LTTR_aromatics_like"/>
    <property type="match status" value="1"/>
</dbReference>
<dbReference type="GO" id="GO:0003677">
    <property type="term" value="F:DNA binding"/>
    <property type="evidence" value="ECO:0007669"/>
    <property type="project" value="UniProtKB-KW"/>
</dbReference>
<dbReference type="SUPFAM" id="SSF53850">
    <property type="entry name" value="Periplasmic binding protein-like II"/>
    <property type="match status" value="1"/>
</dbReference>
<proteinExistence type="inferred from homology"/>
<gene>
    <name evidence="6" type="ORF">IQ251_12135</name>
</gene>
<dbReference type="EMBL" id="JADEYC010000019">
    <property type="protein sequence ID" value="MBE9375192.1"/>
    <property type="molecule type" value="Genomic_DNA"/>
</dbReference>
<comment type="caution">
    <text evidence="6">The sequence shown here is derived from an EMBL/GenBank/DDBJ whole genome shotgun (WGS) entry which is preliminary data.</text>
</comment>
<dbReference type="InterPro" id="IPR036388">
    <property type="entry name" value="WH-like_DNA-bd_sf"/>
</dbReference>
<dbReference type="Pfam" id="PF03466">
    <property type="entry name" value="LysR_substrate"/>
    <property type="match status" value="1"/>
</dbReference>
<evidence type="ECO:0000259" key="5">
    <source>
        <dbReference type="PROSITE" id="PS50931"/>
    </source>
</evidence>
<dbReference type="Pfam" id="PF00126">
    <property type="entry name" value="HTH_1"/>
    <property type="match status" value="1"/>
</dbReference>
<dbReference type="Gene3D" id="3.40.190.10">
    <property type="entry name" value="Periplasmic binding protein-like II"/>
    <property type="match status" value="2"/>
</dbReference>
<dbReference type="Proteomes" id="UP000598360">
    <property type="component" value="Unassembled WGS sequence"/>
</dbReference>
<dbReference type="SUPFAM" id="SSF46785">
    <property type="entry name" value="Winged helix' DNA-binding domain"/>
    <property type="match status" value="1"/>
</dbReference>
<name>A0A929BCW0_9PSEU</name>